<reference evidence="2" key="1">
    <citation type="journal article" date="2021" name="Mol. Ecol. Resour.">
        <title>Apolygus lucorum genome provides insights into omnivorousness and mesophyll feeding.</title>
        <authorList>
            <person name="Liu Y."/>
            <person name="Liu H."/>
            <person name="Wang H."/>
            <person name="Huang T."/>
            <person name="Liu B."/>
            <person name="Yang B."/>
            <person name="Yin L."/>
            <person name="Li B."/>
            <person name="Zhang Y."/>
            <person name="Zhang S."/>
            <person name="Jiang F."/>
            <person name="Zhang X."/>
            <person name="Ren Y."/>
            <person name="Wang B."/>
            <person name="Wang S."/>
            <person name="Lu Y."/>
            <person name="Wu K."/>
            <person name="Fan W."/>
            <person name="Wang G."/>
        </authorList>
    </citation>
    <scope>NUCLEOTIDE SEQUENCE</scope>
    <source>
        <strain evidence="2">12Hb</strain>
    </source>
</reference>
<feature type="region of interest" description="Disordered" evidence="1">
    <location>
        <begin position="119"/>
        <end position="167"/>
    </location>
</feature>
<proteinExistence type="predicted"/>
<comment type="caution">
    <text evidence="2">The sequence shown here is derived from an EMBL/GenBank/DDBJ whole genome shotgun (WGS) entry which is preliminary data.</text>
</comment>
<gene>
    <name evidence="2" type="ORF">GE061_011271</name>
</gene>
<dbReference type="EMBL" id="WIXP02000003">
    <property type="protein sequence ID" value="KAF6213551.1"/>
    <property type="molecule type" value="Genomic_DNA"/>
</dbReference>
<sequence>MDETDMQGKLAWRAELVTAINALSEKIDNEFAKTPISVARIKFFFAPLDILVQQMLEVDTAISLLSTDFQRTPEEGAKQRIEAELCLSSYRGAKMYLEDSTLEPAAASQVQVVCQDKRVKDDEGSHSEQVQGTTKDLTKVGKGSDTVAGARKTRSGREIKKPRRWEP</sequence>
<evidence type="ECO:0000313" key="2">
    <source>
        <dbReference type="EMBL" id="KAF6213551.1"/>
    </source>
</evidence>
<feature type="compositionally biased region" description="Basic and acidic residues" evidence="1">
    <location>
        <begin position="155"/>
        <end position="167"/>
    </location>
</feature>
<keyword evidence="3" id="KW-1185">Reference proteome</keyword>
<evidence type="ECO:0000256" key="1">
    <source>
        <dbReference type="SAM" id="MobiDB-lite"/>
    </source>
</evidence>
<dbReference type="Proteomes" id="UP000466442">
    <property type="component" value="Unassembled WGS sequence"/>
</dbReference>
<dbReference type="AlphaFoldDB" id="A0A6A4K835"/>
<protein>
    <submittedName>
        <fullName evidence="2">Uncharacterized protein</fullName>
    </submittedName>
</protein>
<name>A0A6A4K835_APOLU</name>
<organism evidence="2 3">
    <name type="scientific">Apolygus lucorum</name>
    <name type="common">Small green plant bug</name>
    <name type="synonym">Lygocoris lucorum</name>
    <dbReference type="NCBI Taxonomy" id="248454"/>
    <lineage>
        <taxon>Eukaryota</taxon>
        <taxon>Metazoa</taxon>
        <taxon>Ecdysozoa</taxon>
        <taxon>Arthropoda</taxon>
        <taxon>Hexapoda</taxon>
        <taxon>Insecta</taxon>
        <taxon>Pterygota</taxon>
        <taxon>Neoptera</taxon>
        <taxon>Paraneoptera</taxon>
        <taxon>Hemiptera</taxon>
        <taxon>Heteroptera</taxon>
        <taxon>Panheteroptera</taxon>
        <taxon>Cimicomorpha</taxon>
        <taxon>Miridae</taxon>
        <taxon>Mirini</taxon>
        <taxon>Apolygus</taxon>
    </lineage>
</organism>
<evidence type="ECO:0000313" key="3">
    <source>
        <dbReference type="Proteomes" id="UP000466442"/>
    </source>
</evidence>
<accession>A0A6A4K835</accession>